<gene>
    <name evidence="1" type="ordered locus">Sfum_1442</name>
</gene>
<evidence type="ECO:0000313" key="2">
    <source>
        <dbReference type="Proteomes" id="UP000001784"/>
    </source>
</evidence>
<dbReference type="AlphaFoldDB" id="A0LI81"/>
<reference evidence="1 2" key="1">
    <citation type="submission" date="2006-10" db="EMBL/GenBank/DDBJ databases">
        <title>Complete sequence of Syntrophobacter fumaroxidans MPOB.</title>
        <authorList>
            <consortium name="US DOE Joint Genome Institute"/>
            <person name="Copeland A."/>
            <person name="Lucas S."/>
            <person name="Lapidus A."/>
            <person name="Barry K."/>
            <person name="Detter J.C."/>
            <person name="Glavina del Rio T."/>
            <person name="Hammon N."/>
            <person name="Israni S."/>
            <person name="Pitluck S."/>
            <person name="Goltsman E.G."/>
            <person name="Martinez M."/>
            <person name="Schmutz J."/>
            <person name="Larimer F."/>
            <person name="Land M."/>
            <person name="Hauser L."/>
            <person name="Kyrpides N."/>
            <person name="Kim E."/>
            <person name="Boone D.R."/>
            <person name="Brockman F."/>
            <person name="Culley D."/>
            <person name="Ferry J."/>
            <person name="Gunsalus R."/>
            <person name="McInerney M.J."/>
            <person name="Morrison M."/>
            <person name="Plugge C."/>
            <person name="Rohlin L."/>
            <person name="Scholten J."/>
            <person name="Sieber J."/>
            <person name="Stams A.J.M."/>
            <person name="Worm P."/>
            <person name="Henstra A.M."/>
            <person name="Richardson P."/>
        </authorList>
    </citation>
    <scope>NUCLEOTIDE SEQUENCE [LARGE SCALE GENOMIC DNA]</scope>
    <source>
        <strain evidence="2">DSM 10017 / MPOB</strain>
    </source>
</reference>
<dbReference type="SUPFAM" id="SSF143011">
    <property type="entry name" value="RelE-like"/>
    <property type="match status" value="1"/>
</dbReference>
<dbReference type="Proteomes" id="UP000001784">
    <property type="component" value="Chromosome"/>
</dbReference>
<dbReference type="InParanoid" id="A0LI81"/>
<proteinExistence type="predicted"/>
<dbReference type="EMBL" id="CP000478">
    <property type="protein sequence ID" value="ABK17133.1"/>
    <property type="molecule type" value="Genomic_DNA"/>
</dbReference>
<dbReference type="KEGG" id="sfu:Sfum_1442"/>
<protein>
    <submittedName>
        <fullName evidence="1">Killer suppression protein HigA, putative</fullName>
    </submittedName>
</protein>
<dbReference type="Gene3D" id="3.30.2310.20">
    <property type="entry name" value="RelE-like"/>
    <property type="match status" value="1"/>
</dbReference>
<accession>A0LI81</accession>
<evidence type="ECO:0000313" key="1">
    <source>
        <dbReference type="EMBL" id="ABK17133.1"/>
    </source>
</evidence>
<dbReference type="HOGENOM" id="CLU_164011_0_0_7"/>
<dbReference type="InterPro" id="IPR035093">
    <property type="entry name" value="RelE/ParE_toxin_dom_sf"/>
</dbReference>
<organism evidence="1 2">
    <name type="scientific">Syntrophobacter fumaroxidans (strain DSM 10017 / MPOB)</name>
    <dbReference type="NCBI Taxonomy" id="335543"/>
    <lineage>
        <taxon>Bacteria</taxon>
        <taxon>Pseudomonadati</taxon>
        <taxon>Thermodesulfobacteriota</taxon>
        <taxon>Syntrophobacteria</taxon>
        <taxon>Syntrophobacterales</taxon>
        <taxon>Syntrophobacteraceae</taxon>
        <taxon>Syntrophobacter</taxon>
    </lineage>
</organism>
<keyword evidence="2" id="KW-1185">Reference proteome</keyword>
<dbReference type="STRING" id="335543.Sfum_1442"/>
<dbReference type="eggNOG" id="COG3549">
    <property type="taxonomic scope" value="Bacteria"/>
</dbReference>
<name>A0LI81_SYNFM</name>
<sequence length="113" mass="12967">MMDILFRSKKFAKECNQQELLVKRHGAQRAKLIRRRLDELRAAANLEVMRALPQARCHELKGNRKGQLSVDLDHPYRLLFKPDQDPLPEKPEGGLDWGKVSSIEILGVEDTHG</sequence>